<comment type="activity regulation">
    <text evidence="10">Na(+) is not transported, but it plays an essential structural role and its presence is essential for fluoride channel function.</text>
</comment>
<feature type="transmembrane region" description="Helical" evidence="10">
    <location>
        <begin position="93"/>
        <end position="111"/>
    </location>
</feature>
<sequence>MSEVRLSGGVAAEAGATSPRPSWFREHGSVLLVVAVGGGIGAEARYGVSRLLPTRPGQFPWGTFLTNVVGCFAIGVLMVLITEVWTGHRLVRPFLGVGFLGGFTTFSTYAVETRNLLEPGTVYVAFGYLAGTLIAAMLAVLAAVTLTRTILLRKEIHQDTDEEQG</sequence>
<feature type="transmembrane region" description="Helical" evidence="10">
    <location>
        <begin position="123"/>
        <end position="146"/>
    </location>
</feature>
<feature type="binding site" evidence="10">
    <location>
        <position position="101"/>
    </location>
    <ligand>
        <name>Na(+)</name>
        <dbReference type="ChEBI" id="CHEBI:29101"/>
        <note>structural</note>
    </ligand>
</feature>
<accession>A0ABW6S8R8</accession>
<evidence type="ECO:0000313" key="11">
    <source>
        <dbReference type="EMBL" id="MFF3571581.1"/>
    </source>
</evidence>
<evidence type="ECO:0000256" key="10">
    <source>
        <dbReference type="HAMAP-Rule" id="MF_00454"/>
    </source>
</evidence>
<evidence type="ECO:0000256" key="3">
    <source>
        <dbReference type="ARBA" id="ARBA00022692"/>
    </source>
</evidence>
<organism evidence="11 12">
    <name type="scientific">Nocardia jiangxiensis</name>
    <dbReference type="NCBI Taxonomy" id="282685"/>
    <lineage>
        <taxon>Bacteria</taxon>
        <taxon>Bacillati</taxon>
        <taxon>Actinomycetota</taxon>
        <taxon>Actinomycetes</taxon>
        <taxon>Mycobacteriales</taxon>
        <taxon>Nocardiaceae</taxon>
        <taxon>Nocardia</taxon>
    </lineage>
</organism>
<keyword evidence="10" id="KW-0479">Metal-binding</keyword>
<evidence type="ECO:0000256" key="4">
    <source>
        <dbReference type="ARBA" id="ARBA00022989"/>
    </source>
</evidence>
<name>A0ABW6S8R8_9NOCA</name>
<keyword evidence="5 10" id="KW-0472">Membrane</keyword>
<keyword evidence="10" id="KW-0406">Ion transport</keyword>
<evidence type="ECO:0000313" key="12">
    <source>
        <dbReference type="Proteomes" id="UP001601992"/>
    </source>
</evidence>
<dbReference type="HAMAP" id="MF_00454">
    <property type="entry name" value="FluC"/>
    <property type="match status" value="1"/>
</dbReference>
<dbReference type="PANTHER" id="PTHR28259:SF1">
    <property type="entry name" value="FLUORIDE EXPORT PROTEIN 1-RELATED"/>
    <property type="match status" value="1"/>
</dbReference>
<dbReference type="RefSeq" id="WP_306305397.1">
    <property type="nucleotide sequence ID" value="NZ_JBIAQY010000010.1"/>
</dbReference>
<evidence type="ECO:0000256" key="8">
    <source>
        <dbReference type="ARBA" id="ARBA00035585"/>
    </source>
</evidence>
<dbReference type="InterPro" id="IPR003691">
    <property type="entry name" value="FluC"/>
</dbReference>
<dbReference type="NCBIfam" id="TIGR00494">
    <property type="entry name" value="crcB"/>
    <property type="match status" value="1"/>
</dbReference>
<comment type="catalytic activity">
    <reaction evidence="8">
        <text>fluoride(in) = fluoride(out)</text>
        <dbReference type="Rhea" id="RHEA:76159"/>
        <dbReference type="ChEBI" id="CHEBI:17051"/>
    </reaction>
    <physiologicalReaction direction="left-to-right" evidence="8">
        <dbReference type="Rhea" id="RHEA:76160"/>
    </physiologicalReaction>
</comment>
<feature type="transmembrane region" description="Helical" evidence="10">
    <location>
        <begin position="60"/>
        <end position="81"/>
    </location>
</feature>
<keyword evidence="12" id="KW-1185">Reference proteome</keyword>
<dbReference type="Pfam" id="PF02537">
    <property type="entry name" value="CRCB"/>
    <property type="match status" value="1"/>
</dbReference>
<dbReference type="Proteomes" id="UP001601992">
    <property type="component" value="Unassembled WGS sequence"/>
</dbReference>
<evidence type="ECO:0000256" key="2">
    <source>
        <dbReference type="ARBA" id="ARBA00022475"/>
    </source>
</evidence>
<comment type="caution">
    <text evidence="11">The sequence shown here is derived from an EMBL/GenBank/DDBJ whole genome shotgun (WGS) entry which is preliminary data.</text>
</comment>
<keyword evidence="6 10" id="KW-0407">Ion channel</keyword>
<evidence type="ECO:0000256" key="7">
    <source>
        <dbReference type="ARBA" id="ARBA00035120"/>
    </source>
</evidence>
<keyword evidence="2 10" id="KW-1003">Cell membrane</keyword>
<dbReference type="PANTHER" id="PTHR28259">
    <property type="entry name" value="FLUORIDE EXPORT PROTEIN 1-RELATED"/>
    <property type="match status" value="1"/>
</dbReference>
<reference evidence="11 12" key="1">
    <citation type="submission" date="2024-10" db="EMBL/GenBank/DDBJ databases">
        <title>The Natural Products Discovery Center: Release of the First 8490 Sequenced Strains for Exploring Actinobacteria Biosynthetic Diversity.</title>
        <authorList>
            <person name="Kalkreuter E."/>
            <person name="Kautsar S.A."/>
            <person name="Yang D."/>
            <person name="Bader C.D."/>
            <person name="Teijaro C.N."/>
            <person name="Fluegel L."/>
            <person name="Davis C.M."/>
            <person name="Simpson J.R."/>
            <person name="Lauterbach L."/>
            <person name="Steele A.D."/>
            <person name="Gui C."/>
            <person name="Meng S."/>
            <person name="Li G."/>
            <person name="Viehrig K."/>
            <person name="Ye F."/>
            <person name="Su P."/>
            <person name="Kiefer A.F."/>
            <person name="Nichols A."/>
            <person name="Cepeda A.J."/>
            <person name="Yan W."/>
            <person name="Fan B."/>
            <person name="Jiang Y."/>
            <person name="Adhikari A."/>
            <person name="Zheng C.-J."/>
            <person name="Schuster L."/>
            <person name="Cowan T.M."/>
            <person name="Smanski M.J."/>
            <person name="Chevrette M.G."/>
            <person name="De Carvalho L.P.S."/>
            <person name="Shen B."/>
        </authorList>
    </citation>
    <scope>NUCLEOTIDE SEQUENCE [LARGE SCALE GENOMIC DNA]</scope>
    <source>
        <strain evidence="11 12">NPDC002593</strain>
    </source>
</reference>
<keyword evidence="4 10" id="KW-1133">Transmembrane helix</keyword>
<evidence type="ECO:0000256" key="5">
    <source>
        <dbReference type="ARBA" id="ARBA00023136"/>
    </source>
</evidence>
<feature type="binding site" evidence="10">
    <location>
        <position position="104"/>
    </location>
    <ligand>
        <name>Na(+)</name>
        <dbReference type="ChEBI" id="CHEBI:29101"/>
        <note>structural</note>
    </ligand>
</feature>
<gene>
    <name evidence="10 11" type="primary">crcB</name>
    <name evidence="10" type="synonym">fluC</name>
    <name evidence="11" type="ORF">ACFYXQ_27760</name>
</gene>
<evidence type="ECO:0000256" key="1">
    <source>
        <dbReference type="ARBA" id="ARBA00004651"/>
    </source>
</evidence>
<comment type="subcellular location">
    <subcellularLocation>
        <location evidence="1 10">Cell membrane</location>
        <topology evidence="1 10">Multi-pass membrane protein</topology>
    </subcellularLocation>
</comment>
<evidence type="ECO:0000256" key="6">
    <source>
        <dbReference type="ARBA" id="ARBA00023303"/>
    </source>
</evidence>
<proteinExistence type="inferred from homology"/>
<keyword evidence="10" id="KW-0813">Transport</keyword>
<evidence type="ECO:0000256" key="9">
    <source>
        <dbReference type="ARBA" id="ARBA00049940"/>
    </source>
</evidence>
<dbReference type="EMBL" id="JBIAQY010000010">
    <property type="protein sequence ID" value="MFF3571581.1"/>
    <property type="molecule type" value="Genomic_DNA"/>
</dbReference>
<comment type="function">
    <text evidence="9 10">Fluoride-specific ion channel. Important for reducing fluoride concentration in the cell, thus reducing its toxicity.</text>
</comment>
<protein>
    <recommendedName>
        <fullName evidence="10">Fluoride-specific ion channel FluC</fullName>
    </recommendedName>
</protein>
<comment type="similarity">
    <text evidence="7 10">Belongs to the fluoride channel Fluc/FEX (TC 1.A.43) family.</text>
</comment>
<keyword evidence="10" id="KW-0915">Sodium</keyword>
<keyword evidence="3 10" id="KW-0812">Transmembrane</keyword>